<sequence length="195" mass="21668">MASFECNIAWSVILPVLFFISSHSRSWVLGAPRVPCYFIFGDSLVDNGNNNNLETQAKANYPPFGIDFPDGATGRFTNGRTSVDIIAGLLGFDKYIQPFATAKGSEILIGVNYASAGGRGRGAFEMKQDSNCLNHQLRNHLVTILRVREMLGLNATAYLNKCIYTVGMGSNDYINNYFMLDEYQTISFTRLSNLY</sequence>
<keyword evidence="3" id="KW-0964">Secreted</keyword>
<accession>A0A059CKH3</accession>
<evidence type="ECO:0000256" key="4">
    <source>
        <dbReference type="ARBA" id="ARBA00022729"/>
    </source>
</evidence>
<comment type="subcellular location">
    <subcellularLocation>
        <location evidence="1">Secreted</location>
    </subcellularLocation>
</comment>
<gene>
    <name evidence="9" type="ORF">EUGRSUZ_C00133</name>
</gene>
<keyword evidence="7" id="KW-0443">Lipid metabolism</keyword>
<evidence type="ECO:0008006" key="10">
    <source>
        <dbReference type="Google" id="ProtNLM"/>
    </source>
</evidence>
<reference evidence="9" key="1">
    <citation type="submission" date="2013-07" db="EMBL/GenBank/DDBJ databases">
        <title>The genome of Eucalyptus grandis.</title>
        <authorList>
            <person name="Schmutz J."/>
            <person name="Hayes R."/>
            <person name="Myburg A."/>
            <person name="Tuskan G."/>
            <person name="Grattapaglia D."/>
            <person name="Rokhsar D.S."/>
        </authorList>
    </citation>
    <scope>NUCLEOTIDE SEQUENCE</scope>
    <source>
        <tissue evidence="9">Leaf extractions</tissue>
    </source>
</reference>
<dbReference type="Gene3D" id="3.40.50.1110">
    <property type="entry name" value="SGNH hydrolase"/>
    <property type="match status" value="1"/>
</dbReference>
<evidence type="ECO:0000313" key="9">
    <source>
        <dbReference type="EMBL" id="KCW78676.1"/>
    </source>
</evidence>
<dbReference type="Pfam" id="PF00657">
    <property type="entry name" value="Lipase_GDSL"/>
    <property type="match status" value="1"/>
</dbReference>
<evidence type="ECO:0000256" key="3">
    <source>
        <dbReference type="ARBA" id="ARBA00022525"/>
    </source>
</evidence>
<dbReference type="PANTHER" id="PTHR45650:SF9">
    <property type="entry name" value="SGNH HYDROLASE-TYPE ESTERASE DOMAIN-CONTAINING PROTEIN"/>
    <property type="match status" value="1"/>
</dbReference>
<dbReference type="InterPro" id="IPR001087">
    <property type="entry name" value="GDSL"/>
</dbReference>
<feature type="signal peptide" evidence="8">
    <location>
        <begin position="1"/>
        <end position="26"/>
    </location>
</feature>
<evidence type="ECO:0000256" key="2">
    <source>
        <dbReference type="ARBA" id="ARBA00008668"/>
    </source>
</evidence>
<comment type="similarity">
    <text evidence="2">Belongs to the 'GDSL' lipolytic enzyme family.</text>
</comment>
<keyword evidence="4 8" id="KW-0732">Signal</keyword>
<keyword evidence="5" id="KW-0378">Hydrolase</keyword>
<evidence type="ECO:0000256" key="1">
    <source>
        <dbReference type="ARBA" id="ARBA00004613"/>
    </source>
</evidence>
<dbReference type="GO" id="GO:0005576">
    <property type="term" value="C:extracellular region"/>
    <property type="evidence" value="ECO:0007669"/>
    <property type="project" value="UniProtKB-SubCell"/>
</dbReference>
<dbReference type="InterPro" id="IPR051238">
    <property type="entry name" value="GDSL_esterase/lipase"/>
</dbReference>
<evidence type="ECO:0000256" key="6">
    <source>
        <dbReference type="ARBA" id="ARBA00022963"/>
    </source>
</evidence>
<dbReference type="AlphaFoldDB" id="A0A059CKH3"/>
<name>A0A059CKH3_EUCGR</name>
<dbReference type="OMA" id="NHEKTIS"/>
<protein>
    <recommendedName>
        <fullName evidence="10">SGNH hydrolase-type esterase domain-containing protein</fullName>
    </recommendedName>
</protein>
<dbReference type="PANTHER" id="PTHR45650">
    <property type="entry name" value="GDSL-LIKE LIPASE/ACYLHYDROLASE-RELATED"/>
    <property type="match status" value="1"/>
</dbReference>
<proteinExistence type="inferred from homology"/>
<organism evidence="9">
    <name type="scientific">Eucalyptus grandis</name>
    <name type="common">Flooded gum</name>
    <dbReference type="NCBI Taxonomy" id="71139"/>
    <lineage>
        <taxon>Eukaryota</taxon>
        <taxon>Viridiplantae</taxon>
        <taxon>Streptophyta</taxon>
        <taxon>Embryophyta</taxon>
        <taxon>Tracheophyta</taxon>
        <taxon>Spermatophyta</taxon>
        <taxon>Magnoliopsida</taxon>
        <taxon>eudicotyledons</taxon>
        <taxon>Gunneridae</taxon>
        <taxon>Pentapetalae</taxon>
        <taxon>rosids</taxon>
        <taxon>malvids</taxon>
        <taxon>Myrtales</taxon>
        <taxon>Myrtaceae</taxon>
        <taxon>Myrtoideae</taxon>
        <taxon>Eucalypteae</taxon>
        <taxon>Eucalyptus</taxon>
    </lineage>
</organism>
<feature type="chain" id="PRO_5001569379" description="SGNH hydrolase-type esterase domain-containing protein" evidence="8">
    <location>
        <begin position="27"/>
        <end position="195"/>
    </location>
</feature>
<dbReference type="GO" id="GO:0016788">
    <property type="term" value="F:hydrolase activity, acting on ester bonds"/>
    <property type="evidence" value="ECO:0007669"/>
    <property type="project" value="InterPro"/>
</dbReference>
<dbReference type="EMBL" id="KK198755">
    <property type="protein sequence ID" value="KCW78676.1"/>
    <property type="molecule type" value="Genomic_DNA"/>
</dbReference>
<evidence type="ECO:0000256" key="5">
    <source>
        <dbReference type="ARBA" id="ARBA00022801"/>
    </source>
</evidence>
<dbReference type="Gramene" id="KCW78676">
    <property type="protein sequence ID" value="KCW78676"/>
    <property type="gene ID" value="EUGRSUZ_C00133"/>
</dbReference>
<dbReference type="InterPro" id="IPR036514">
    <property type="entry name" value="SGNH_hydro_sf"/>
</dbReference>
<dbReference type="GO" id="GO:0016042">
    <property type="term" value="P:lipid catabolic process"/>
    <property type="evidence" value="ECO:0007669"/>
    <property type="project" value="UniProtKB-KW"/>
</dbReference>
<dbReference type="InParanoid" id="A0A059CKH3"/>
<keyword evidence="6" id="KW-0442">Lipid degradation</keyword>
<dbReference type="STRING" id="71139.A0A059CKH3"/>
<evidence type="ECO:0000256" key="8">
    <source>
        <dbReference type="SAM" id="SignalP"/>
    </source>
</evidence>
<evidence type="ECO:0000256" key="7">
    <source>
        <dbReference type="ARBA" id="ARBA00023098"/>
    </source>
</evidence>